<dbReference type="Proteomes" id="UP001314170">
    <property type="component" value="Unassembled WGS sequence"/>
</dbReference>
<keyword evidence="2" id="KW-1185">Reference proteome</keyword>
<gene>
    <name evidence="1" type="ORF">DCAF_LOCUS5733</name>
</gene>
<organism evidence="1 2">
    <name type="scientific">Dovyalis caffra</name>
    <dbReference type="NCBI Taxonomy" id="77055"/>
    <lineage>
        <taxon>Eukaryota</taxon>
        <taxon>Viridiplantae</taxon>
        <taxon>Streptophyta</taxon>
        <taxon>Embryophyta</taxon>
        <taxon>Tracheophyta</taxon>
        <taxon>Spermatophyta</taxon>
        <taxon>Magnoliopsida</taxon>
        <taxon>eudicotyledons</taxon>
        <taxon>Gunneridae</taxon>
        <taxon>Pentapetalae</taxon>
        <taxon>rosids</taxon>
        <taxon>fabids</taxon>
        <taxon>Malpighiales</taxon>
        <taxon>Salicaceae</taxon>
        <taxon>Flacourtieae</taxon>
        <taxon>Dovyalis</taxon>
    </lineage>
</organism>
<proteinExistence type="predicted"/>
<dbReference type="AlphaFoldDB" id="A0AAV1R6E2"/>
<dbReference type="EMBL" id="CAWUPB010000892">
    <property type="protein sequence ID" value="CAK7328014.1"/>
    <property type="molecule type" value="Genomic_DNA"/>
</dbReference>
<accession>A0AAV1R6E2</accession>
<evidence type="ECO:0000313" key="1">
    <source>
        <dbReference type="EMBL" id="CAK7328014.1"/>
    </source>
</evidence>
<reference evidence="1 2" key="1">
    <citation type="submission" date="2024-01" db="EMBL/GenBank/DDBJ databases">
        <authorList>
            <person name="Waweru B."/>
        </authorList>
    </citation>
    <scope>NUCLEOTIDE SEQUENCE [LARGE SCALE GENOMIC DNA]</scope>
</reference>
<name>A0AAV1R6E2_9ROSI</name>
<evidence type="ECO:0000313" key="2">
    <source>
        <dbReference type="Proteomes" id="UP001314170"/>
    </source>
</evidence>
<protein>
    <submittedName>
        <fullName evidence="1">Uncharacterized protein</fullName>
    </submittedName>
</protein>
<sequence>MYHNPNKLHRESLEAKITEPVLPQIKIPKPTFAIIATSKIEAKHDFPSLKITPEPPSNHEGEPIEIKKSYNHVYVLTGHAKCKRSMRYSIWEIEENRFILIMGITCMGEAGLIENKGANMINHREH</sequence>
<comment type="caution">
    <text evidence="1">The sequence shown here is derived from an EMBL/GenBank/DDBJ whole genome shotgun (WGS) entry which is preliminary data.</text>
</comment>